<accession>A0A4E0RFW5</accession>
<comment type="caution">
    <text evidence="4">The sequence shown here is derived from an EMBL/GenBank/DDBJ whole genome shotgun (WGS) entry which is preliminary data.</text>
</comment>
<protein>
    <recommendedName>
        <fullName evidence="3">Thioredoxin domain-containing protein</fullName>
    </recommendedName>
</protein>
<comment type="similarity">
    <text evidence="1">Belongs to the protein disulfide isomerase family.</text>
</comment>
<dbReference type="AlphaFoldDB" id="A0A4E0RFW5"/>
<dbReference type="EMBL" id="JXXN02001292">
    <property type="protein sequence ID" value="THD25094.1"/>
    <property type="molecule type" value="Genomic_DNA"/>
</dbReference>
<feature type="chain" id="PRO_5020020736" description="Thioredoxin domain-containing protein" evidence="2">
    <location>
        <begin position="19"/>
        <end position="370"/>
    </location>
</feature>
<keyword evidence="5" id="KW-1185">Reference proteome</keyword>
<evidence type="ECO:0000313" key="4">
    <source>
        <dbReference type="EMBL" id="THD25094.1"/>
    </source>
</evidence>
<dbReference type="InterPro" id="IPR013766">
    <property type="entry name" value="Thioredoxin_domain"/>
</dbReference>
<feature type="signal peptide" evidence="2">
    <location>
        <begin position="1"/>
        <end position="18"/>
    </location>
</feature>
<keyword evidence="2" id="KW-0732">Signal</keyword>
<dbReference type="PANTHER" id="PTHR18929">
    <property type="entry name" value="PROTEIN DISULFIDE ISOMERASE"/>
    <property type="match status" value="1"/>
</dbReference>
<evidence type="ECO:0000259" key="3">
    <source>
        <dbReference type="PROSITE" id="PS51352"/>
    </source>
</evidence>
<dbReference type="PANTHER" id="PTHR18929:SF240">
    <property type="entry name" value="PROTEIN DISULFIDE-ISOMERASE"/>
    <property type="match status" value="1"/>
</dbReference>
<dbReference type="SUPFAM" id="SSF52833">
    <property type="entry name" value="Thioredoxin-like"/>
    <property type="match status" value="1"/>
</dbReference>
<dbReference type="CDD" id="cd02961">
    <property type="entry name" value="PDI_a_family"/>
    <property type="match status" value="1"/>
</dbReference>
<dbReference type="PROSITE" id="PS51352">
    <property type="entry name" value="THIOREDOXIN_2"/>
    <property type="match status" value="1"/>
</dbReference>
<dbReference type="GO" id="GO:0003756">
    <property type="term" value="F:protein disulfide isomerase activity"/>
    <property type="evidence" value="ECO:0007669"/>
    <property type="project" value="TreeGrafter"/>
</dbReference>
<feature type="domain" description="Thioredoxin" evidence="3">
    <location>
        <begin position="17"/>
        <end position="134"/>
    </location>
</feature>
<organism evidence="4 5">
    <name type="scientific">Fasciola hepatica</name>
    <name type="common">Liver fluke</name>
    <dbReference type="NCBI Taxonomy" id="6192"/>
    <lineage>
        <taxon>Eukaryota</taxon>
        <taxon>Metazoa</taxon>
        <taxon>Spiralia</taxon>
        <taxon>Lophotrochozoa</taxon>
        <taxon>Platyhelminthes</taxon>
        <taxon>Trematoda</taxon>
        <taxon>Digenea</taxon>
        <taxon>Plagiorchiida</taxon>
        <taxon>Echinostomata</taxon>
        <taxon>Echinostomatoidea</taxon>
        <taxon>Fasciolidae</taxon>
        <taxon>Fasciola</taxon>
    </lineage>
</organism>
<reference evidence="4" key="1">
    <citation type="submission" date="2019-03" db="EMBL/GenBank/DDBJ databases">
        <title>Improved annotation for the trematode Fasciola hepatica.</title>
        <authorList>
            <person name="Choi Y.-J."/>
            <person name="Martin J."/>
            <person name="Mitreva M."/>
        </authorList>
    </citation>
    <scope>NUCLEOTIDE SEQUENCE [LARGE SCALE GENOMIC DNA]</scope>
</reference>
<proteinExistence type="inferred from homology"/>
<dbReference type="Proteomes" id="UP000230066">
    <property type="component" value="Unassembled WGS sequence"/>
</dbReference>
<dbReference type="Pfam" id="PF00085">
    <property type="entry name" value="Thioredoxin"/>
    <property type="match status" value="1"/>
</dbReference>
<evidence type="ECO:0000256" key="1">
    <source>
        <dbReference type="ARBA" id="ARBA00006347"/>
    </source>
</evidence>
<sequence>MFMMEWKLICLFVCTVFAQKVFATDSDVIVLTDGNFTSFAKEHEIFMFVFYVDWCTHCTEIMPEYELAAKILKRSENPLPLAKIDGMTQNRLVNQYGIKVYPKFLIRNRERIVALESKPTAKSLVEVMLKEARPAYKPINNLKELEAERSVDQAALLALTNSSTHPSIDLFDQSVRYADSNLKAFVCRNIGARRQYNVLDRDFAVFLLQAQRFSSGPPTVIDVTEIYNEPNIQPHKVAEQILKRQAPLVGVYNQLTKRLYDSVGDLVLCIIPQPFSVSKEPGRAMNMIADQLKEHILPKIKQRIHWILVDELNYQKLVESFSDTEFVIGCKFNNDTFTMPGSKLDMKEVEVFARKTLLRISLQKKANQSP</sequence>
<evidence type="ECO:0000256" key="2">
    <source>
        <dbReference type="SAM" id="SignalP"/>
    </source>
</evidence>
<dbReference type="Gene3D" id="3.40.30.10">
    <property type="entry name" value="Glutaredoxin"/>
    <property type="match status" value="1"/>
</dbReference>
<dbReference type="GO" id="GO:0034976">
    <property type="term" value="P:response to endoplasmic reticulum stress"/>
    <property type="evidence" value="ECO:0007669"/>
    <property type="project" value="TreeGrafter"/>
</dbReference>
<name>A0A4E0RFW5_FASHE</name>
<dbReference type="InterPro" id="IPR036249">
    <property type="entry name" value="Thioredoxin-like_sf"/>
</dbReference>
<gene>
    <name evidence="4" type="ORF">D915_004169</name>
</gene>
<dbReference type="GO" id="GO:0006457">
    <property type="term" value="P:protein folding"/>
    <property type="evidence" value="ECO:0007669"/>
    <property type="project" value="TreeGrafter"/>
</dbReference>
<evidence type="ECO:0000313" key="5">
    <source>
        <dbReference type="Proteomes" id="UP000230066"/>
    </source>
</evidence>
<dbReference type="GO" id="GO:0005783">
    <property type="term" value="C:endoplasmic reticulum"/>
    <property type="evidence" value="ECO:0007669"/>
    <property type="project" value="TreeGrafter"/>
</dbReference>